<evidence type="ECO:0000256" key="4">
    <source>
        <dbReference type="ARBA" id="ARBA00022692"/>
    </source>
</evidence>
<evidence type="ECO:0000313" key="9">
    <source>
        <dbReference type="EMBL" id="MFC5517920.1"/>
    </source>
</evidence>
<keyword evidence="5 7" id="KW-1133">Transmembrane helix</keyword>
<keyword evidence="4 7" id="KW-0812">Transmembrane</keyword>
<evidence type="ECO:0000313" key="10">
    <source>
        <dbReference type="Proteomes" id="UP001596150"/>
    </source>
</evidence>
<accession>A0ABW0PZM0</accession>
<evidence type="ECO:0000256" key="1">
    <source>
        <dbReference type="ARBA" id="ARBA00004651"/>
    </source>
</evidence>
<dbReference type="PANTHER" id="PTHR30193:SF37">
    <property type="entry name" value="INNER MEMBRANE ABC TRANSPORTER PERMEASE PROTEIN YCJO"/>
    <property type="match status" value="1"/>
</dbReference>
<feature type="domain" description="ABC transmembrane type-1" evidence="8">
    <location>
        <begin position="88"/>
        <end position="300"/>
    </location>
</feature>
<comment type="caution">
    <text evidence="9">The sequence shown here is derived from an EMBL/GenBank/DDBJ whole genome shotgun (WGS) entry which is preliminary data.</text>
</comment>
<dbReference type="SUPFAM" id="SSF161098">
    <property type="entry name" value="MetI-like"/>
    <property type="match status" value="1"/>
</dbReference>
<proteinExistence type="inferred from homology"/>
<dbReference type="InterPro" id="IPR051393">
    <property type="entry name" value="ABC_transporter_permease"/>
</dbReference>
<dbReference type="PROSITE" id="PS50928">
    <property type="entry name" value="ABC_TM1"/>
    <property type="match status" value="1"/>
</dbReference>
<keyword evidence="6 7" id="KW-0472">Membrane</keyword>
<reference evidence="10" key="1">
    <citation type="journal article" date="2019" name="Int. J. Syst. Evol. Microbiol.">
        <title>The Global Catalogue of Microorganisms (GCM) 10K type strain sequencing project: providing services to taxonomists for standard genome sequencing and annotation.</title>
        <authorList>
            <consortium name="The Broad Institute Genomics Platform"/>
            <consortium name="The Broad Institute Genome Sequencing Center for Infectious Disease"/>
            <person name="Wu L."/>
            <person name="Ma J."/>
        </authorList>
    </citation>
    <scope>NUCLEOTIDE SEQUENCE [LARGE SCALE GENOMIC DNA]</scope>
    <source>
        <strain evidence="10">KACC 12633</strain>
    </source>
</reference>
<feature type="transmembrane region" description="Helical" evidence="7">
    <location>
        <begin position="125"/>
        <end position="145"/>
    </location>
</feature>
<sequence>MSEFAPSTPAPASSLRRLPKSPSLGATGFLVVFLAPSLVLFTTLVILPMIQAGWYSFFDWNGYGVPENFVGLRNFQQLFGSSVFLTALRNNGLIIAVSVVLQIPLALWLATLVSRRFAGAVFFRAVFFLPFVLADVAAGIIWSFIYDGNYGLVASLGHALGFDPPFLLADKQWAIYAVLVVIVWKYFGFHMMLFIAGLQGISPDYHEAAEIDGASRRQRFLHITLPLLKPTIALSVFFSVLGALQTFDVIMPLTQGGPANSTQSMVSFLYLFGISRMKIGFGSAVGVVLFLMCATFAFAYKKMVLKDE</sequence>
<evidence type="ECO:0000256" key="6">
    <source>
        <dbReference type="ARBA" id="ARBA00023136"/>
    </source>
</evidence>
<evidence type="ECO:0000256" key="7">
    <source>
        <dbReference type="RuleBase" id="RU363032"/>
    </source>
</evidence>
<gene>
    <name evidence="9" type="ORF">ACFPP9_19225</name>
</gene>
<comment type="subcellular location">
    <subcellularLocation>
        <location evidence="1 7">Cell membrane</location>
        <topology evidence="1 7">Multi-pass membrane protein</topology>
    </subcellularLocation>
</comment>
<dbReference type="CDD" id="cd06261">
    <property type="entry name" value="TM_PBP2"/>
    <property type="match status" value="1"/>
</dbReference>
<keyword evidence="2 7" id="KW-0813">Transport</keyword>
<feature type="transmembrane region" description="Helical" evidence="7">
    <location>
        <begin position="173"/>
        <end position="199"/>
    </location>
</feature>
<dbReference type="Proteomes" id="UP001596150">
    <property type="component" value="Unassembled WGS sequence"/>
</dbReference>
<evidence type="ECO:0000259" key="8">
    <source>
        <dbReference type="PROSITE" id="PS50928"/>
    </source>
</evidence>
<feature type="transmembrane region" description="Helical" evidence="7">
    <location>
        <begin position="220"/>
        <end position="244"/>
    </location>
</feature>
<dbReference type="Pfam" id="PF00528">
    <property type="entry name" value="BPD_transp_1"/>
    <property type="match status" value="1"/>
</dbReference>
<evidence type="ECO:0000256" key="5">
    <source>
        <dbReference type="ARBA" id="ARBA00022989"/>
    </source>
</evidence>
<organism evidence="9 10">
    <name type="scientific">Kaistia terrae</name>
    <dbReference type="NCBI Taxonomy" id="537017"/>
    <lineage>
        <taxon>Bacteria</taxon>
        <taxon>Pseudomonadati</taxon>
        <taxon>Pseudomonadota</taxon>
        <taxon>Alphaproteobacteria</taxon>
        <taxon>Hyphomicrobiales</taxon>
        <taxon>Kaistiaceae</taxon>
        <taxon>Kaistia</taxon>
    </lineage>
</organism>
<feature type="transmembrane region" description="Helical" evidence="7">
    <location>
        <begin position="93"/>
        <end position="113"/>
    </location>
</feature>
<keyword evidence="3" id="KW-1003">Cell membrane</keyword>
<feature type="transmembrane region" description="Helical" evidence="7">
    <location>
        <begin position="279"/>
        <end position="300"/>
    </location>
</feature>
<evidence type="ECO:0000256" key="2">
    <source>
        <dbReference type="ARBA" id="ARBA00022448"/>
    </source>
</evidence>
<dbReference type="InterPro" id="IPR035906">
    <property type="entry name" value="MetI-like_sf"/>
</dbReference>
<protein>
    <submittedName>
        <fullName evidence="9">Carbohydrate ABC transporter permease</fullName>
    </submittedName>
</protein>
<keyword evidence="10" id="KW-1185">Reference proteome</keyword>
<feature type="transmembrane region" description="Helical" evidence="7">
    <location>
        <begin position="24"/>
        <end position="50"/>
    </location>
</feature>
<dbReference type="EMBL" id="JBHSML010000012">
    <property type="protein sequence ID" value="MFC5517920.1"/>
    <property type="molecule type" value="Genomic_DNA"/>
</dbReference>
<dbReference type="Gene3D" id="1.10.3720.10">
    <property type="entry name" value="MetI-like"/>
    <property type="match status" value="1"/>
</dbReference>
<dbReference type="PANTHER" id="PTHR30193">
    <property type="entry name" value="ABC TRANSPORTER PERMEASE PROTEIN"/>
    <property type="match status" value="1"/>
</dbReference>
<dbReference type="RefSeq" id="WP_266345305.1">
    <property type="nucleotide sequence ID" value="NZ_JAPKNH010000007.1"/>
</dbReference>
<evidence type="ECO:0000256" key="3">
    <source>
        <dbReference type="ARBA" id="ARBA00022475"/>
    </source>
</evidence>
<name>A0ABW0PZM0_9HYPH</name>
<comment type="similarity">
    <text evidence="7">Belongs to the binding-protein-dependent transport system permease family.</text>
</comment>
<dbReference type="InterPro" id="IPR000515">
    <property type="entry name" value="MetI-like"/>
</dbReference>